<dbReference type="InterPro" id="IPR036640">
    <property type="entry name" value="ABC1_TM_sf"/>
</dbReference>
<evidence type="ECO:0000256" key="5">
    <source>
        <dbReference type="ARBA" id="ARBA00022741"/>
    </source>
</evidence>
<dbReference type="SUPFAM" id="SSF52540">
    <property type="entry name" value="P-loop containing nucleoside triphosphate hydrolases"/>
    <property type="match status" value="1"/>
</dbReference>
<dbReference type="InterPro" id="IPR027417">
    <property type="entry name" value="P-loop_NTPase"/>
</dbReference>
<evidence type="ECO:0000256" key="1">
    <source>
        <dbReference type="ARBA" id="ARBA00004127"/>
    </source>
</evidence>
<keyword evidence="8 9" id="KW-0472">Membrane</keyword>
<dbReference type="Pfam" id="PF00005">
    <property type="entry name" value="ABC_tran"/>
    <property type="match status" value="1"/>
</dbReference>
<comment type="caution">
    <text evidence="11">The sequence shown here is derived from an EMBL/GenBank/DDBJ whole genome shotgun (WGS) entry which is preliminary data.</text>
</comment>
<comment type="subcellular location">
    <subcellularLocation>
        <location evidence="1">Endomembrane system</location>
        <topology evidence="1">Multi-pass membrane protein</topology>
    </subcellularLocation>
</comment>
<dbReference type="InterPro" id="IPR050173">
    <property type="entry name" value="ABC_transporter_C-like"/>
</dbReference>
<keyword evidence="7 9" id="KW-1133">Transmembrane helix</keyword>
<dbReference type="Proteomes" id="UP000243217">
    <property type="component" value="Unassembled WGS sequence"/>
</dbReference>
<feature type="domain" description="ABC transmembrane type-1" evidence="10">
    <location>
        <begin position="89"/>
        <end position="363"/>
    </location>
</feature>
<sequence>MLKTTKQSYNTFEKLKGSIPLENANLLSKLLLSWVVPLVRRGRDIELKDVWDFQDVNTCSVNTHLFQKAYNDTKSVVWSFLKVYGIQYALMGFFGLILRLMELVAPIVLNKIVQGSDDQSTMYYWIGLLFISMSAHGFVMAHCFMLEDTTNLRFQSGLKGLLFNKLLSHSLASQNAPELSNIVSADMDTIHWGLISTLDVWVLPVQILSITYLLYNQIGLAVFAGIGVIVLSLLAGGYVSFLQSVAYDNVSSARDSRMKSIKETFGAVLNVKLQAWEPQILAKLVNLRATELKYVWHLMRAGAIGILCMYASPLFVSMSSFAVYTLVLDGALTPAKIFTSLALFRMLQSPLSQVPENFTAIVEARTALRRVDEYLSQEDKPSSPPSANLPPNVAIAIKNANFSWDNSTAHLSNISLEIQKGDLVVLHGKVGSGKSSLCMAMLGEMYTMQGTMGVCGSVSYCSQEPWIQQMSLRDNILFGQQFDHEKYNRVIAACGLVVDFNLLQSGDQTIASSKGSNLSGGQKARIGLARAVYSNADIVILA</sequence>
<dbReference type="Pfam" id="PF00664">
    <property type="entry name" value="ABC_membrane"/>
    <property type="match status" value="1"/>
</dbReference>
<dbReference type="GO" id="GO:0016020">
    <property type="term" value="C:membrane"/>
    <property type="evidence" value="ECO:0007669"/>
    <property type="project" value="InterPro"/>
</dbReference>
<proteinExistence type="predicted"/>
<keyword evidence="6 11" id="KW-0067">ATP-binding</keyword>
<feature type="transmembrane region" description="Helical" evidence="9">
    <location>
        <begin position="122"/>
        <end position="146"/>
    </location>
</feature>
<keyword evidence="12" id="KW-1185">Reference proteome</keyword>
<gene>
    <name evidence="11" type="ORF">THRCLA_22456</name>
</gene>
<dbReference type="CDD" id="cd18579">
    <property type="entry name" value="ABC_6TM_ABCC_D1"/>
    <property type="match status" value="1"/>
</dbReference>
<accession>A0A1V9Z0S0</accession>
<keyword evidence="5" id="KW-0547">Nucleotide-binding</keyword>
<evidence type="ECO:0000256" key="7">
    <source>
        <dbReference type="ARBA" id="ARBA00022989"/>
    </source>
</evidence>
<dbReference type="InterPro" id="IPR044746">
    <property type="entry name" value="ABCC_6TM_D1"/>
</dbReference>
<dbReference type="GO" id="GO:0012505">
    <property type="term" value="C:endomembrane system"/>
    <property type="evidence" value="ECO:0007669"/>
    <property type="project" value="UniProtKB-SubCell"/>
</dbReference>
<evidence type="ECO:0000313" key="11">
    <source>
        <dbReference type="EMBL" id="OQR91517.1"/>
    </source>
</evidence>
<dbReference type="Gene3D" id="1.20.1560.10">
    <property type="entry name" value="ABC transporter type 1, transmembrane domain"/>
    <property type="match status" value="1"/>
</dbReference>
<dbReference type="EMBL" id="JNBS01002413">
    <property type="protein sequence ID" value="OQR91517.1"/>
    <property type="molecule type" value="Genomic_DNA"/>
</dbReference>
<dbReference type="GO" id="GO:0016887">
    <property type="term" value="F:ATP hydrolysis activity"/>
    <property type="evidence" value="ECO:0007669"/>
    <property type="project" value="InterPro"/>
</dbReference>
<dbReference type="Gene3D" id="3.40.50.300">
    <property type="entry name" value="P-loop containing nucleotide triphosphate hydrolases"/>
    <property type="match status" value="1"/>
</dbReference>
<keyword evidence="2" id="KW-0813">Transport</keyword>
<dbReference type="PANTHER" id="PTHR24223:SF443">
    <property type="entry name" value="MULTIDRUG-RESISTANCE LIKE PROTEIN 1, ISOFORM I"/>
    <property type="match status" value="1"/>
</dbReference>
<name>A0A1V9Z0S0_9STRA</name>
<evidence type="ECO:0000256" key="2">
    <source>
        <dbReference type="ARBA" id="ARBA00022448"/>
    </source>
</evidence>
<dbReference type="STRING" id="74557.A0A1V9Z0S0"/>
<dbReference type="InterPro" id="IPR011527">
    <property type="entry name" value="ABC1_TM_dom"/>
</dbReference>
<dbReference type="AlphaFoldDB" id="A0A1V9Z0S0"/>
<evidence type="ECO:0000256" key="3">
    <source>
        <dbReference type="ARBA" id="ARBA00022692"/>
    </source>
</evidence>
<dbReference type="GO" id="GO:0140359">
    <property type="term" value="F:ABC-type transporter activity"/>
    <property type="evidence" value="ECO:0007669"/>
    <property type="project" value="InterPro"/>
</dbReference>
<dbReference type="PROSITE" id="PS50929">
    <property type="entry name" value="ABC_TM1F"/>
    <property type="match status" value="1"/>
</dbReference>
<evidence type="ECO:0000259" key="10">
    <source>
        <dbReference type="PROSITE" id="PS50929"/>
    </source>
</evidence>
<reference evidence="11 12" key="1">
    <citation type="journal article" date="2014" name="Genome Biol. Evol.">
        <title>The secreted proteins of Achlya hypogyna and Thraustotheca clavata identify the ancestral oomycete secretome and reveal gene acquisitions by horizontal gene transfer.</title>
        <authorList>
            <person name="Misner I."/>
            <person name="Blouin N."/>
            <person name="Leonard G."/>
            <person name="Richards T.A."/>
            <person name="Lane C.E."/>
        </authorList>
    </citation>
    <scope>NUCLEOTIDE SEQUENCE [LARGE SCALE GENOMIC DNA]</scope>
    <source>
        <strain evidence="11 12">ATCC 34112</strain>
    </source>
</reference>
<feature type="transmembrane region" description="Helical" evidence="9">
    <location>
        <begin position="221"/>
        <end position="247"/>
    </location>
</feature>
<evidence type="ECO:0000256" key="4">
    <source>
        <dbReference type="ARBA" id="ARBA00022737"/>
    </source>
</evidence>
<dbReference type="OrthoDB" id="77523at2759"/>
<evidence type="ECO:0000256" key="8">
    <source>
        <dbReference type="ARBA" id="ARBA00023136"/>
    </source>
</evidence>
<evidence type="ECO:0000256" key="9">
    <source>
        <dbReference type="SAM" id="Phobius"/>
    </source>
</evidence>
<feature type="transmembrane region" description="Helical" evidence="9">
    <location>
        <begin position="192"/>
        <end position="215"/>
    </location>
</feature>
<dbReference type="PANTHER" id="PTHR24223">
    <property type="entry name" value="ATP-BINDING CASSETTE SUB-FAMILY C"/>
    <property type="match status" value="1"/>
</dbReference>
<protein>
    <submittedName>
        <fullName evidence="11">ATP-binding Cassette (ABC) Superfamily</fullName>
    </submittedName>
</protein>
<dbReference type="GO" id="GO:0005524">
    <property type="term" value="F:ATP binding"/>
    <property type="evidence" value="ECO:0007669"/>
    <property type="project" value="UniProtKB-KW"/>
</dbReference>
<dbReference type="SUPFAM" id="SSF90123">
    <property type="entry name" value="ABC transporter transmembrane region"/>
    <property type="match status" value="1"/>
</dbReference>
<organism evidence="11 12">
    <name type="scientific">Thraustotheca clavata</name>
    <dbReference type="NCBI Taxonomy" id="74557"/>
    <lineage>
        <taxon>Eukaryota</taxon>
        <taxon>Sar</taxon>
        <taxon>Stramenopiles</taxon>
        <taxon>Oomycota</taxon>
        <taxon>Saprolegniomycetes</taxon>
        <taxon>Saprolegniales</taxon>
        <taxon>Achlyaceae</taxon>
        <taxon>Thraustotheca</taxon>
    </lineage>
</organism>
<keyword evidence="3 9" id="KW-0812">Transmembrane</keyword>
<evidence type="ECO:0000313" key="12">
    <source>
        <dbReference type="Proteomes" id="UP000243217"/>
    </source>
</evidence>
<evidence type="ECO:0000256" key="6">
    <source>
        <dbReference type="ARBA" id="ARBA00022840"/>
    </source>
</evidence>
<keyword evidence="4" id="KW-0677">Repeat</keyword>
<dbReference type="InterPro" id="IPR003439">
    <property type="entry name" value="ABC_transporter-like_ATP-bd"/>
</dbReference>